<gene>
    <name evidence="1" type="ORF">G3I59_42465</name>
    <name evidence="2" type="ORF">SAMN05421854_101711</name>
</gene>
<evidence type="ECO:0000313" key="4">
    <source>
        <dbReference type="Proteomes" id="UP000470404"/>
    </source>
</evidence>
<evidence type="ECO:0000313" key="2">
    <source>
        <dbReference type="EMBL" id="SFO12660.1"/>
    </source>
</evidence>
<accession>A0A1I5EML5</accession>
<organism evidence="2 3">
    <name type="scientific">Amycolatopsis rubida</name>
    <dbReference type="NCBI Taxonomy" id="112413"/>
    <lineage>
        <taxon>Bacteria</taxon>
        <taxon>Bacillati</taxon>
        <taxon>Actinomycetota</taxon>
        <taxon>Actinomycetes</taxon>
        <taxon>Pseudonocardiales</taxon>
        <taxon>Pseudonocardiaceae</taxon>
        <taxon>Amycolatopsis</taxon>
    </lineage>
</organism>
<evidence type="ECO:0000313" key="1">
    <source>
        <dbReference type="EMBL" id="NEC62092.1"/>
    </source>
</evidence>
<name>A0A1I5EML5_9PSEU</name>
<reference evidence="1 4" key="3">
    <citation type="submission" date="2020-01" db="EMBL/GenBank/DDBJ databases">
        <title>Insect and environment-associated Actinomycetes.</title>
        <authorList>
            <person name="Currrie C."/>
            <person name="Chevrette M."/>
            <person name="Carlson C."/>
            <person name="Stubbendieck R."/>
            <person name="Wendt-Pienkowski E."/>
        </authorList>
    </citation>
    <scope>NUCLEOTIDE SEQUENCE [LARGE SCALE GENOMIC DNA]</scope>
    <source>
        <strain evidence="1 4">SID8386</strain>
    </source>
</reference>
<sequence length="139" mass="15117">MSDPLRLMETWSSEGGPAVQASAEAVEVWTELANVARDELVRTGIPTVVHAHGESWAEASPGAVLEVNAGPPYGVVVRWMPAVAEPDDAAEQYLTAAKDLLEETMYSVLSAANFQTLIEKVGSDSYIFRVLKRPYLILE</sequence>
<keyword evidence="4" id="KW-1185">Reference proteome</keyword>
<dbReference type="RefSeq" id="WP_143132372.1">
    <property type="nucleotide sequence ID" value="NZ_FOWC01000001.1"/>
</dbReference>
<dbReference type="EMBL" id="JAAGNC010000207">
    <property type="protein sequence ID" value="NEC62092.1"/>
    <property type="molecule type" value="Genomic_DNA"/>
</dbReference>
<reference evidence="2" key="1">
    <citation type="submission" date="2016-10" db="EMBL/GenBank/DDBJ databases">
        <authorList>
            <person name="de Groot N.N."/>
        </authorList>
    </citation>
    <scope>NUCLEOTIDE SEQUENCE [LARGE SCALE GENOMIC DNA]</scope>
    <source>
        <strain evidence="2">DSM 44637</strain>
    </source>
</reference>
<dbReference type="Proteomes" id="UP000470404">
    <property type="component" value="Unassembled WGS sequence"/>
</dbReference>
<proteinExistence type="predicted"/>
<dbReference type="OrthoDB" id="3636644at2"/>
<dbReference type="Proteomes" id="UP000199137">
    <property type="component" value="Unassembled WGS sequence"/>
</dbReference>
<dbReference type="AlphaFoldDB" id="A0A1I5EML5"/>
<dbReference type="EMBL" id="FOWC01000001">
    <property type="protein sequence ID" value="SFO12660.1"/>
    <property type="molecule type" value="Genomic_DNA"/>
</dbReference>
<dbReference type="STRING" id="112413.SAMN05421854_101711"/>
<evidence type="ECO:0000313" key="3">
    <source>
        <dbReference type="Proteomes" id="UP000199137"/>
    </source>
</evidence>
<protein>
    <submittedName>
        <fullName evidence="2">Uncharacterized protein</fullName>
    </submittedName>
</protein>
<reference evidence="3" key="2">
    <citation type="submission" date="2016-10" db="EMBL/GenBank/DDBJ databases">
        <authorList>
            <person name="Varghese N."/>
            <person name="Submissions S."/>
        </authorList>
    </citation>
    <scope>NUCLEOTIDE SEQUENCE [LARGE SCALE GENOMIC DNA]</scope>
    <source>
        <strain evidence="3">DSM 44637</strain>
    </source>
</reference>